<organism evidence="13 14">
    <name type="scientific">Lupinus luteus</name>
    <name type="common">European yellow lupine</name>
    <dbReference type="NCBI Taxonomy" id="3873"/>
    <lineage>
        <taxon>Eukaryota</taxon>
        <taxon>Viridiplantae</taxon>
        <taxon>Streptophyta</taxon>
        <taxon>Embryophyta</taxon>
        <taxon>Tracheophyta</taxon>
        <taxon>Spermatophyta</taxon>
        <taxon>Magnoliopsida</taxon>
        <taxon>eudicotyledons</taxon>
        <taxon>Gunneridae</taxon>
        <taxon>Pentapetalae</taxon>
        <taxon>rosids</taxon>
        <taxon>fabids</taxon>
        <taxon>Fabales</taxon>
        <taxon>Fabaceae</taxon>
        <taxon>Papilionoideae</taxon>
        <taxon>50 kb inversion clade</taxon>
        <taxon>genistoids sensu lato</taxon>
        <taxon>core genistoids</taxon>
        <taxon>Genisteae</taxon>
        <taxon>Lupinus</taxon>
    </lineage>
</organism>
<feature type="region of interest" description="Disordered" evidence="10">
    <location>
        <begin position="1"/>
        <end position="28"/>
    </location>
</feature>
<name>A0AAV1Y091_LUPLU</name>
<dbReference type="InterPro" id="IPR006685">
    <property type="entry name" value="MscS_channel_2nd"/>
</dbReference>
<reference evidence="13 14" key="1">
    <citation type="submission" date="2024-03" db="EMBL/GenBank/DDBJ databases">
        <authorList>
            <person name="Martinez-Hernandez J."/>
        </authorList>
    </citation>
    <scope>NUCLEOTIDE SEQUENCE [LARGE SCALE GENOMIC DNA]</scope>
</reference>
<feature type="compositionally biased region" description="Low complexity" evidence="10">
    <location>
        <begin position="63"/>
        <end position="72"/>
    </location>
</feature>
<feature type="region of interest" description="Disordered" evidence="10">
    <location>
        <begin position="114"/>
        <end position="160"/>
    </location>
</feature>
<evidence type="ECO:0000256" key="7">
    <source>
        <dbReference type="ARBA" id="ARBA00023136"/>
    </source>
</evidence>
<comment type="subcellular location">
    <subcellularLocation>
        <location evidence="1">Membrane</location>
        <topology evidence="1">Multi-pass membrane protein</topology>
    </subcellularLocation>
</comment>
<dbReference type="FunFam" id="2.30.30.60:FF:000003">
    <property type="entry name" value="Predicted mechanosensitive ion channel"/>
    <property type="match status" value="1"/>
</dbReference>
<evidence type="ECO:0000256" key="3">
    <source>
        <dbReference type="ARBA" id="ARBA00022448"/>
    </source>
</evidence>
<dbReference type="EMBL" id="CAXHTB010000020">
    <property type="protein sequence ID" value="CAL0326889.1"/>
    <property type="molecule type" value="Genomic_DNA"/>
</dbReference>
<dbReference type="InterPro" id="IPR010920">
    <property type="entry name" value="LSM_dom_sf"/>
</dbReference>
<dbReference type="GO" id="GO:0050982">
    <property type="term" value="P:detection of mechanical stimulus"/>
    <property type="evidence" value="ECO:0007669"/>
    <property type="project" value="UniProtKB-ARBA"/>
</dbReference>
<keyword evidence="3" id="KW-0813">Transport</keyword>
<evidence type="ECO:0000313" key="14">
    <source>
        <dbReference type="Proteomes" id="UP001497480"/>
    </source>
</evidence>
<dbReference type="GO" id="GO:0006820">
    <property type="term" value="P:monoatomic anion transport"/>
    <property type="evidence" value="ECO:0007669"/>
    <property type="project" value="TreeGrafter"/>
</dbReference>
<dbReference type="InterPro" id="IPR016688">
    <property type="entry name" value="MscS-like_plants/fungi"/>
</dbReference>
<proteinExistence type="inferred from homology"/>
<feature type="domain" description="Mechanosensitive ion channel MscS" evidence="12">
    <location>
        <begin position="630"/>
        <end position="692"/>
    </location>
</feature>
<dbReference type="Proteomes" id="UP001497480">
    <property type="component" value="Unassembled WGS sequence"/>
</dbReference>
<evidence type="ECO:0000256" key="9">
    <source>
        <dbReference type="PIRNR" id="PIRNR017209"/>
    </source>
</evidence>
<evidence type="ECO:0000256" key="4">
    <source>
        <dbReference type="ARBA" id="ARBA00022692"/>
    </source>
</evidence>
<feature type="transmembrane region" description="Helical" evidence="11">
    <location>
        <begin position="345"/>
        <end position="365"/>
    </location>
</feature>
<accession>A0AAV1Y091</accession>
<feature type="compositionally biased region" description="Basic residues" evidence="10">
    <location>
        <begin position="1"/>
        <end position="19"/>
    </location>
</feature>
<feature type="compositionally biased region" description="Low complexity" evidence="10">
    <location>
        <begin position="117"/>
        <end position="140"/>
    </location>
</feature>
<evidence type="ECO:0000259" key="12">
    <source>
        <dbReference type="Pfam" id="PF00924"/>
    </source>
</evidence>
<dbReference type="GO" id="GO:0008381">
    <property type="term" value="F:mechanosensitive monoatomic ion channel activity"/>
    <property type="evidence" value="ECO:0007669"/>
    <property type="project" value="TreeGrafter"/>
</dbReference>
<dbReference type="PIRSF" id="PIRSF017209">
    <property type="entry name" value="Memb_At2g17000_prd"/>
    <property type="match status" value="1"/>
</dbReference>
<dbReference type="AlphaFoldDB" id="A0AAV1Y091"/>
<feature type="transmembrane region" description="Helical" evidence="11">
    <location>
        <begin position="612"/>
        <end position="640"/>
    </location>
</feature>
<keyword evidence="5 11" id="KW-1133">Transmembrane helix</keyword>
<evidence type="ECO:0000256" key="5">
    <source>
        <dbReference type="ARBA" id="ARBA00022989"/>
    </source>
</evidence>
<keyword evidence="6" id="KW-0406">Ion transport</keyword>
<sequence length="817" mass="93858">MESLRKSLKSYGSRKHVRKISAGGGSQESVFEELPILLSQQSCSVTIKSDDEDNNMMRDKNESNNNNNNNINGDPPSQLIGRFLDKQNKMSPSSIGEMALDMDLKMDELRDLPLHDSSVSNTNTNTNETPPTTSYKTPTPQYSLKRPPHPHHDRNTSNSALLLKTKTRSRLLDPQFSQPLQQQDYSSPIPKSSGQIFSTFIGTKKGDNDDEDDPFLEEDLPDEYKNETHFSLWVLLEWLSLICIIAAFIATLCIPSWRDKNLWDLRLWKWEVMILVLICGRLVSDWVIRIVVFCIERNFVLRKRVLYFVYGVRKAVQNCLWLGLVLIAWHLLFDKRVERETQTEFLKYVTKVLVCFLVATLVWLLKTLGVKVLASSFHMSTYFDRIQESLFNQFIIETLSGPPTIEDDKLASEVQKLQNAGVAIPPDLRASAFPTIKSGRVNKSGVLKSATFSQRYSTKKVAMEDNGITIDHLHKLNPKNVSAWNMKRLINMVRHGALTTLDEQILDDSTTRGDESAKQIRSENEAKAAAKKIFHNVARSGSRYIYLEDLMHFMREDEAFKTITLFEGASETNKISKSALKNWVVNAFRERRALALTLNDTKTAVIKLHQMLNFMIVVAAFVFGNTCKTIFESIIFLFVMHPFDVGDRCEIDGVQMVVEEMNILTTIFLRFDNQKIMFPNSVLATKAIHNYYRSPDMGDALEFFIHVSTPTENVTLLKQRIVSYVDNKKEHWYPSPTIVLKDHESLNMIRVAVWPTHRMNFQDMAERFLRRSLLIEEMIKIFKDLDIQYRLLPIDINIRSMPTTSDRLPPSWSTITS</sequence>
<keyword evidence="7 9" id="KW-0472">Membrane</keyword>
<feature type="transmembrane region" description="Helical" evidence="11">
    <location>
        <begin position="272"/>
        <end position="295"/>
    </location>
</feature>
<keyword evidence="4 11" id="KW-0812">Transmembrane</keyword>
<dbReference type="PANTHER" id="PTHR31618:SF1">
    <property type="entry name" value="EF-HAND DOMAIN-CONTAINING PROTEIN"/>
    <property type="match status" value="1"/>
</dbReference>
<feature type="transmembrane region" description="Helical" evidence="11">
    <location>
        <begin position="315"/>
        <end position="333"/>
    </location>
</feature>
<comment type="caution">
    <text evidence="13">The sequence shown here is derived from an EMBL/GenBank/DDBJ whole genome shotgun (WGS) entry which is preliminary data.</text>
</comment>
<evidence type="ECO:0000313" key="13">
    <source>
        <dbReference type="EMBL" id="CAL0326889.1"/>
    </source>
</evidence>
<keyword evidence="14" id="KW-1185">Reference proteome</keyword>
<dbReference type="Gene3D" id="2.30.30.60">
    <property type="match status" value="1"/>
</dbReference>
<dbReference type="GO" id="GO:0005886">
    <property type="term" value="C:plasma membrane"/>
    <property type="evidence" value="ECO:0007669"/>
    <property type="project" value="UniProtKB-UniRule"/>
</dbReference>
<evidence type="ECO:0000256" key="6">
    <source>
        <dbReference type="ARBA" id="ARBA00023065"/>
    </source>
</evidence>
<keyword evidence="8" id="KW-0407">Ion channel</keyword>
<evidence type="ECO:0000256" key="2">
    <source>
        <dbReference type="ARBA" id="ARBA00008017"/>
    </source>
</evidence>
<evidence type="ECO:0000256" key="10">
    <source>
        <dbReference type="SAM" id="MobiDB-lite"/>
    </source>
</evidence>
<feature type="region of interest" description="Disordered" evidence="10">
    <location>
        <begin position="50"/>
        <end position="81"/>
    </location>
</feature>
<dbReference type="SUPFAM" id="SSF50182">
    <property type="entry name" value="Sm-like ribonucleoproteins"/>
    <property type="match status" value="1"/>
</dbReference>
<dbReference type="InterPro" id="IPR023408">
    <property type="entry name" value="MscS_beta-dom_sf"/>
</dbReference>
<evidence type="ECO:0000256" key="11">
    <source>
        <dbReference type="SAM" id="Phobius"/>
    </source>
</evidence>
<comment type="similarity">
    <text evidence="2 9">Belongs to the MscS (TC 1.A.23) family.</text>
</comment>
<gene>
    <name evidence="13" type="ORF">LLUT_LOCUS27949</name>
</gene>
<dbReference type="Pfam" id="PF00924">
    <property type="entry name" value="MS_channel_2nd"/>
    <property type="match status" value="1"/>
</dbReference>
<feature type="transmembrane region" description="Helical" evidence="11">
    <location>
        <begin position="230"/>
        <end position="252"/>
    </location>
</feature>
<protein>
    <recommendedName>
        <fullName evidence="9">Mechanosensitive ion channel protein</fullName>
    </recommendedName>
</protein>
<evidence type="ECO:0000256" key="8">
    <source>
        <dbReference type="ARBA" id="ARBA00023303"/>
    </source>
</evidence>
<evidence type="ECO:0000256" key="1">
    <source>
        <dbReference type="ARBA" id="ARBA00004141"/>
    </source>
</evidence>
<dbReference type="PANTHER" id="PTHR31618">
    <property type="entry name" value="MECHANOSENSITIVE ION CHANNEL PROTEIN 5"/>
    <property type="match status" value="1"/>
</dbReference>